<evidence type="ECO:0000256" key="7">
    <source>
        <dbReference type="ARBA" id="ARBA00016471"/>
    </source>
</evidence>
<evidence type="ECO:0000256" key="10">
    <source>
        <dbReference type="ARBA" id="ARBA00022741"/>
    </source>
</evidence>
<evidence type="ECO:0000256" key="9">
    <source>
        <dbReference type="ARBA" id="ARBA00022679"/>
    </source>
</evidence>
<feature type="binding site" evidence="14 16">
    <location>
        <begin position="354"/>
        <end position="357"/>
    </location>
    <ligand>
        <name>ATP</name>
        <dbReference type="ChEBI" id="CHEBI:30616"/>
    </ligand>
</feature>
<comment type="caution">
    <text evidence="14">Lacks conserved residue(s) required for the propagation of feature annotation.</text>
</comment>
<feature type="binding site" evidence="14">
    <location>
        <position position="122"/>
    </location>
    <ligand>
        <name>substrate</name>
    </ligand>
</feature>
<evidence type="ECO:0000256" key="2">
    <source>
        <dbReference type="ARBA" id="ARBA00004496"/>
    </source>
</evidence>
<keyword evidence="11 14" id="KW-0418">Kinase</keyword>
<dbReference type="Gene3D" id="3.40.50.1260">
    <property type="entry name" value="Phosphoglycerate kinase, N-terminal domain"/>
    <property type="match status" value="2"/>
</dbReference>
<feature type="binding site" evidence="14">
    <location>
        <position position="155"/>
    </location>
    <ligand>
        <name>substrate</name>
    </ligand>
</feature>
<feature type="binding site" evidence="15">
    <location>
        <position position="155"/>
    </location>
    <ligand>
        <name>(2R)-3-phosphoglycerate</name>
        <dbReference type="ChEBI" id="CHEBI:58272"/>
    </ligand>
</feature>
<comment type="caution">
    <text evidence="18">The sequence shown here is derived from an EMBL/GenBank/DDBJ whole genome shotgun (WGS) entry which is preliminary data.</text>
</comment>
<dbReference type="FunFam" id="3.40.50.1260:FF:000001">
    <property type="entry name" value="Phosphoglycerate kinase"/>
    <property type="match status" value="1"/>
</dbReference>
<keyword evidence="13 14" id="KW-0324">Glycolysis</keyword>
<feature type="binding site" evidence="14 16">
    <location>
        <position position="206"/>
    </location>
    <ligand>
        <name>ATP</name>
        <dbReference type="ChEBI" id="CHEBI:30616"/>
    </ligand>
</feature>
<organism evidence="18 19">
    <name type="scientific">Methylohalomonas lacus</name>
    <dbReference type="NCBI Taxonomy" id="398773"/>
    <lineage>
        <taxon>Bacteria</taxon>
        <taxon>Pseudomonadati</taxon>
        <taxon>Pseudomonadota</taxon>
        <taxon>Gammaproteobacteria</taxon>
        <taxon>Methylohalomonadales</taxon>
        <taxon>Methylohalomonadaceae</taxon>
        <taxon>Methylohalomonas</taxon>
    </lineage>
</organism>
<dbReference type="PROSITE" id="PS00111">
    <property type="entry name" value="PGLYCERATE_KINASE"/>
    <property type="match status" value="1"/>
</dbReference>
<feature type="binding site" evidence="14 15">
    <location>
        <begin position="68"/>
        <end position="71"/>
    </location>
    <ligand>
        <name>substrate</name>
    </ligand>
</feature>
<dbReference type="GO" id="GO:0005829">
    <property type="term" value="C:cytosol"/>
    <property type="evidence" value="ECO:0007669"/>
    <property type="project" value="TreeGrafter"/>
</dbReference>
<dbReference type="GO" id="GO:0006094">
    <property type="term" value="P:gluconeogenesis"/>
    <property type="evidence" value="ECO:0007669"/>
    <property type="project" value="TreeGrafter"/>
</dbReference>
<feature type="binding site" evidence="15">
    <location>
        <position position="45"/>
    </location>
    <ligand>
        <name>(2R)-3-phosphoglycerate</name>
        <dbReference type="ChEBI" id="CHEBI:58272"/>
    </ligand>
</feature>
<name>A0AAE3L608_9GAMM</name>
<dbReference type="PANTHER" id="PTHR11406">
    <property type="entry name" value="PHOSPHOGLYCERATE KINASE"/>
    <property type="match status" value="1"/>
</dbReference>
<dbReference type="InterPro" id="IPR036043">
    <property type="entry name" value="Phosphoglycerate_kinase_sf"/>
</dbReference>
<keyword evidence="10 14" id="KW-0547">Nucleotide-binding</keyword>
<dbReference type="HAMAP" id="MF_00145">
    <property type="entry name" value="Phosphoglyc_kinase"/>
    <property type="match status" value="1"/>
</dbReference>
<comment type="subcellular location">
    <subcellularLocation>
        <location evidence="2 14">Cytoplasm</location>
    </subcellularLocation>
</comment>
<evidence type="ECO:0000256" key="4">
    <source>
        <dbReference type="ARBA" id="ARBA00008982"/>
    </source>
</evidence>
<evidence type="ECO:0000256" key="6">
    <source>
        <dbReference type="ARBA" id="ARBA00013061"/>
    </source>
</evidence>
<dbReference type="GO" id="GO:0004618">
    <property type="term" value="F:phosphoglycerate kinase activity"/>
    <property type="evidence" value="ECO:0007669"/>
    <property type="project" value="UniProtKB-UniRule"/>
</dbReference>
<evidence type="ECO:0000256" key="13">
    <source>
        <dbReference type="ARBA" id="ARBA00023152"/>
    </source>
</evidence>
<reference evidence="18" key="1">
    <citation type="submission" date="2022-08" db="EMBL/GenBank/DDBJ databases">
        <title>Genomic Encyclopedia of Type Strains, Phase III (KMG-III): the genomes of soil and plant-associated and newly described type strains.</title>
        <authorList>
            <person name="Whitman W."/>
        </authorList>
    </citation>
    <scope>NUCLEOTIDE SEQUENCE</scope>
    <source>
        <strain evidence="18">HMT 1</strain>
    </source>
</reference>
<comment type="pathway">
    <text evidence="3 14">Carbohydrate degradation; glycolysis; pyruvate from D-glyceraldehyde 3-phosphate: step 2/5.</text>
</comment>
<dbReference type="GO" id="GO:0005524">
    <property type="term" value="F:ATP binding"/>
    <property type="evidence" value="ECO:0007669"/>
    <property type="project" value="UniProtKB-KW"/>
</dbReference>
<protein>
    <recommendedName>
        <fullName evidence="7 14">Phosphoglycerate kinase</fullName>
        <ecNumber evidence="6 14">2.7.2.3</ecNumber>
    </recommendedName>
</protein>
<evidence type="ECO:0000256" key="14">
    <source>
        <dbReference type="HAMAP-Rule" id="MF_00145"/>
    </source>
</evidence>
<keyword evidence="12 14" id="KW-0067">ATP-binding</keyword>
<dbReference type="GO" id="GO:0043531">
    <property type="term" value="F:ADP binding"/>
    <property type="evidence" value="ECO:0007669"/>
    <property type="project" value="TreeGrafter"/>
</dbReference>
<dbReference type="SUPFAM" id="SSF53748">
    <property type="entry name" value="Phosphoglycerate kinase"/>
    <property type="match status" value="1"/>
</dbReference>
<dbReference type="PRINTS" id="PR00477">
    <property type="entry name" value="PHGLYCKINASE"/>
</dbReference>
<dbReference type="PIRSF" id="PIRSF000724">
    <property type="entry name" value="Pgk"/>
    <property type="match status" value="1"/>
</dbReference>
<dbReference type="RefSeq" id="WP_310521989.1">
    <property type="nucleotide sequence ID" value="NZ_JANUCT010000022.1"/>
</dbReference>
<feature type="binding site" evidence="15">
    <location>
        <position position="122"/>
    </location>
    <ligand>
        <name>(2R)-3-phosphoglycerate</name>
        <dbReference type="ChEBI" id="CHEBI:58272"/>
    </ligand>
</feature>
<comment type="catalytic activity">
    <reaction evidence="1 14 17">
        <text>(2R)-3-phosphoglycerate + ATP = (2R)-3-phospho-glyceroyl phosphate + ADP</text>
        <dbReference type="Rhea" id="RHEA:14801"/>
        <dbReference type="ChEBI" id="CHEBI:30616"/>
        <dbReference type="ChEBI" id="CHEBI:57604"/>
        <dbReference type="ChEBI" id="CHEBI:58272"/>
        <dbReference type="ChEBI" id="CHEBI:456216"/>
        <dbReference type="EC" id="2.7.2.3"/>
    </reaction>
</comment>
<evidence type="ECO:0000313" key="19">
    <source>
        <dbReference type="Proteomes" id="UP001204445"/>
    </source>
</evidence>
<keyword evidence="19" id="KW-1185">Reference proteome</keyword>
<feature type="binding site" evidence="14 15">
    <location>
        <begin position="27"/>
        <end position="29"/>
    </location>
    <ligand>
        <name>substrate</name>
    </ligand>
</feature>
<accession>A0AAE3L608</accession>
<dbReference type="InterPro" id="IPR015911">
    <property type="entry name" value="Phosphoglycerate_kinase_CS"/>
</dbReference>
<evidence type="ECO:0000256" key="15">
    <source>
        <dbReference type="PIRSR" id="PIRSR000724-1"/>
    </source>
</evidence>
<dbReference type="Pfam" id="PF00162">
    <property type="entry name" value="PGK"/>
    <property type="match status" value="1"/>
</dbReference>
<proteinExistence type="inferred from homology"/>
<evidence type="ECO:0000256" key="3">
    <source>
        <dbReference type="ARBA" id="ARBA00004838"/>
    </source>
</evidence>
<comment type="subunit">
    <text evidence="5 14">Monomer.</text>
</comment>
<dbReference type="AlphaFoldDB" id="A0AAE3L608"/>
<dbReference type="PANTHER" id="PTHR11406:SF23">
    <property type="entry name" value="PHOSPHOGLYCERATE KINASE 1, CHLOROPLASTIC-RELATED"/>
    <property type="match status" value="1"/>
</dbReference>
<evidence type="ECO:0000313" key="18">
    <source>
        <dbReference type="EMBL" id="MCS3904407.1"/>
    </source>
</evidence>
<evidence type="ECO:0000256" key="1">
    <source>
        <dbReference type="ARBA" id="ARBA00000642"/>
    </source>
</evidence>
<evidence type="ECO:0000256" key="17">
    <source>
        <dbReference type="RuleBase" id="RU000532"/>
    </source>
</evidence>
<dbReference type="EC" id="2.7.2.3" evidence="6 14"/>
<gene>
    <name evidence="14" type="primary">pgk</name>
    <name evidence="18" type="ORF">J2T55_002443</name>
</gene>
<dbReference type="Proteomes" id="UP001204445">
    <property type="component" value="Unassembled WGS sequence"/>
</dbReference>
<dbReference type="InterPro" id="IPR015824">
    <property type="entry name" value="Phosphoglycerate_kinase_N"/>
</dbReference>
<feature type="binding site" evidence="14 16">
    <location>
        <position position="328"/>
    </location>
    <ligand>
        <name>ATP</name>
        <dbReference type="ChEBI" id="CHEBI:30616"/>
    </ligand>
</feature>
<sequence>MTHMHTKDVLKLSDLDMSDKKVLMRVDFNVPISHEGESHVSDDTRIRASLPAIEELLEAGAAVMLVSHLGRPKDGERDPELSLAPVAKRLAELLGRDVPLIEDWIHGIDVEPGQVVMCENVRFEKGETEDDEDLARHMAALCNVYVNDAFGTAHRAQASTSGVAKYAPVAVAGPLMLAELNALSKALDEPARPLLAIVGGAKVSGKLDLLDQMIDKVDQLIVGGGIANTFMKAAGLPIGNSLHEADLVDSAAAMLKKAEQAGSEIPLPSDVVVAKEFSADAEATTKKVADIADDDLILDVGPETAARLAQMAGGAGTIIWNGPLGVFEFDRFAAGTRTLADAIVASNAFSIAGGGDTVAAIARFGLSDRVSYISTGGGAFLEFLQGDTLPAIAMLEESARAWAAMERAREY</sequence>
<evidence type="ECO:0000256" key="12">
    <source>
        <dbReference type="ARBA" id="ARBA00022840"/>
    </source>
</evidence>
<feature type="binding site" evidence="14">
    <location>
        <position position="45"/>
    </location>
    <ligand>
        <name>substrate</name>
    </ligand>
</feature>
<evidence type="ECO:0000256" key="16">
    <source>
        <dbReference type="PIRSR" id="PIRSR000724-2"/>
    </source>
</evidence>
<keyword evidence="8 14" id="KW-0963">Cytoplasm</keyword>
<dbReference type="GO" id="GO:0006096">
    <property type="term" value="P:glycolytic process"/>
    <property type="evidence" value="ECO:0007669"/>
    <property type="project" value="UniProtKB-UniRule"/>
</dbReference>
<dbReference type="InterPro" id="IPR001576">
    <property type="entry name" value="Phosphoglycerate_kinase"/>
</dbReference>
<evidence type="ECO:0000256" key="5">
    <source>
        <dbReference type="ARBA" id="ARBA00011245"/>
    </source>
</evidence>
<dbReference type="EMBL" id="JANUCT010000022">
    <property type="protein sequence ID" value="MCS3904407.1"/>
    <property type="molecule type" value="Genomic_DNA"/>
</dbReference>
<comment type="similarity">
    <text evidence="4 14 17">Belongs to the phosphoglycerate kinase family.</text>
</comment>
<evidence type="ECO:0000256" key="11">
    <source>
        <dbReference type="ARBA" id="ARBA00022777"/>
    </source>
</evidence>
<dbReference type="FunFam" id="3.40.50.1260:FF:000002">
    <property type="entry name" value="Phosphoglycerate kinase"/>
    <property type="match status" value="1"/>
</dbReference>
<keyword evidence="9 14" id="KW-0808">Transferase</keyword>
<evidence type="ECO:0000256" key="8">
    <source>
        <dbReference type="ARBA" id="ARBA00022490"/>
    </source>
</evidence>